<dbReference type="PANTHER" id="PTHR36838:SF1">
    <property type="entry name" value="SLR1864 PROTEIN"/>
    <property type="match status" value="1"/>
</dbReference>
<evidence type="ECO:0000256" key="6">
    <source>
        <dbReference type="ARBA" id="ARBA00023136"/>
    </source>
</evidence>
<dbReference type="OrthoDB" id="3238001at2"/>
<evidence type="ECO:0000256" key="3">
    <source>
        <dbReference type="ARBA" id="ARBA00022475"/>
    </source>
</evidence>
<keyword evidence="3" id="KW-1003">Cell membrane</keyword>
<feature type="transmembrane region" description="Helical" evidence="7">
    <location>
        <begin position="68"/>
        <end position="90"/>
    </location>
</feature>
<feature type="transmembrane region" description="Helical" evidence="7">
    <location>
        <begin position="241"/>
        <end position="261"/>
    </location>
</feature>
<feature type="transmembrane region" description="Helical" evidence="7">
    <location>
        <begin position="124"/>
        <end position="142"/>
    </location>
</feature>
<comment type="caution">
    <text evidence="8">The sequence shown here is derived from an EMBL/GenBank/DDBJ whole genome shotgun (WGS) entry which is preliminary data.</text>
</comment>
<dbReference type="STRING" id="1238182.C882_2989"/>
<dbReference type="eggNOG" id="COG0679">
    <property type="taxonomic scope" value="Bacteria"/>
</dbReference>
<evidence type="ECO:0000256" key="7">
    <source>
        <dbReference type="SAM" id="Phobius"/>
    </source>
</evidence>
<feature type="transmembrane region" description="Helical" evidence="7">
    <location>
        <begin position="38"/>
        <end position="56"/>
    </location>
</feature>
<feature type="transmembrane region" description="Helical" evidence="7">
    <location>
        <begin position="97"/>
        <end position="118"/>
    </location>
</feature>
<dbReference type="RefSeq" id="WP_009539186.1">
    <property type="nucleotide sequence ID" value="NZ_ANHY01000004.1"/>
</dbReference>
<keyword evidence="4 7" id="KW-0812">Transmembrane</keyword>
<accession>K9H0W6</accession>
<dbReference type="EMBL" id="ANHY01000004">
    <property type="protein sequence ID" value="EKV31925.1"/>
    <property type="molecule type" value="Genomic_DNA"/>
</dbReference>
<keyword evidence="9" id="KW-1185">Reference proteome</keyword>
<evidence type="ECO:0000313" key="9">
    <source>
        <dbReference type="Proteomes" id="UP000009881"/>
    </source>
</evidence>
<evidence type="ECO:0000313" key="8">
    <source>
        <dbReference type="EMBL" id="EKV31925.1"/>
    </source>
</evidence>
<dbReference type="GO" id="GO:0055085">
    <property type="term" value="P:transmembrane transport"/>
    <property type="evidence" value="ECO:0007669"/>
    <property type="project" value="InterPro"/>
</dbReference>
<evidence type="ECO:0000256" key="2">
    <source>
        <dbReference type="ARBA" id="ARBA00022448"/>
    </source>
</evidence>
<name>K9H0W6_9PROT</name>
<evidence type="ECO:0000256" key="4">
    <source>
        <dbReference type="ARBA" id="ARBA00022692"/>
    </source>
</evidence>
<dbReference type="Pfam" id="PF03547">
    <property type="entry name" value="Mem_trans"/>
    <property type="match status" value="2"/>
</dbReference>
<dbReference type="PANTHER" id="PTHR36838">
    <property type="entry name" value="AUXIN EFFLUX CARRIER FAMILY PROTEIN"/>
    <property type="match status" value="1"/>
</dbReference>
<feature type="transmembrane region" description="Helical" evidence="7">
    <location>
        <begin position="154"/>
        <end position="172"/>
    </location>
</feature>
<dbReference type="Proteomes" id="UP000009881">
    <property type="component" value="Unassembled WGS sequence"/>
</dbReference>
<organism evidence="8 9">
    <name type="scientific">Caenispirillum salinarum AK4</name>
    <dbReference type="NCBI Taxonomy" id="1238182"/>
    <lineage>
        <taxon>Bacteria</taxon>
        <taxon>Pseudomonadati</taxon>
        <taxon>Pseudomonadota</taxon>
        <taxon>Alphaproteobacteria</taxon>
        <taxon>Rhodospirillales</taxon>
        <taxon>Novispirillaceae</taxon>
        <taxon>Caenispirillum</taxon>
    </lineage>
</organism>
<evidence type="ECO:0000256" key="5">
    <source>
        <dbReference type="ARBA" id="ARBA00022989"/>
    </source>
</evidence>
<comment type="subcellular location">
    <subcellularLocation>
        <location evidence="1">Membrane</location>
        <topology evidence="1">Multi-pass membrane protein</topology>
    </subcellularLocation>
</comment>
<dbReference type="GO" id="GO:0016020">
    <property type="term" value="C:membrane"/>
    <property type="evidence" value="ECO:0007669"/>
    <property type="project" value="UniProtKB-SubCell"/>
</dbReference>
<evidence type="ECO:0000256" key="1">
    <source>
        <dbReference type="ARBA" id="ARBA00004141"/>
    </source>
</evidence>
<feature type="transmembrane region" description="Helical" evidence="7">
    <location>
        <begin position="215"/>
        <end position="235"/>
    </location>
</feature>
<keyword evidence="5 7" id="KW-1133">Transmembrane helix</keyword>
<feature type="transmembrane region" description="Helical" evidence="7">
    <location>
        <begin position="273"/>
        <end position="294"/>
    </location>
</feature>
<sequence>MNLDVFSTLFSVIAPVFLIAAIGYGWGKSGKTFDTPMVTMLVINIGVPCLVIDVLLNADLTAEALTEMALAAFLALSATVVVSAVVLKAWGLSFQAYLPALTFGNTGNMGLPLCLFAFGDEGLALAIGYFVVFIVLQFTLGIGVASGRFSPKELLTSPVIISVVIALGLMAGDVTLPKWADNTIGLLGGMTIPLMLLTLGVSLGRLHVQTLGRSAVLACLRLGLGFAAGWGVADLMDLEGIARGVVIVESAMPVAVFNYLFAVRYNAAPAEVAGMVVISTALSFATLPFLLLAVM</sequence>
<gene>
    <name evidence="8" type="ORF">C882_2989</name>
</gene>
<dbReference type="AlphaFoldDB" id="K9H0W6"/>
<proteinExistence type="predicted"/>
<dbReference type="InterPro" id="IPR004776">
    <property type="entry name" value="Mem_transp_PIN-like"/>
</dbReference>
<feature type="transmembrane region" description="Helical" evidence="7">
    <location>
        <begin position="6"/>
        <end position="26"/>
    </location>
</feature>
<protein>
    <submittedName>
        <fullName evidence="8">Putative permease</fullName>
    </submittedName>
</protein>
<keyword evidence="2" id="KW-0813">Transport</keyword>
<keyword evidence="6 7" id="KW-0472">Membrane</keyword>
<reference evidence="8 9" key="1">
    <citation type="journal article" date="2013" name="Genome Announc.">
        <title>Draft Genome Sequence of an Alphaproteobacterium, Caenispirillum salinarum AK4(T), Isolated from a Solar Saltern.</title>
        <authorList>
            <person name="Khatri I."/>
            <person name="Singh A."/>
            <person name="Korpole S."/>
            <person name="Pinnaka A.K."/>
            <person name="Subramanian S."/>
        </authorList>
    </citation>
    <scope>NUCLEOTIDE SEQUENCE [LARGE SCALE GENOMIC DNA]</scope>
    <source>
        <strain evidence="8 9">AK4</strain>
    </source>
</reference>
<feature type="transmembrane region" description="Helical" evidence="7">
    <location>
        <begin position="184"/>
        <end position="203"/>
    </location>
</feature>